<dbReference type="AlphaFoldDB" id="A0A090QJ66"/>
<organism evidence="2 3">
    <name type="scientific">Photobacterium aphoticum</name>
    <dbReference type="NCBI Taxonomy" id="754436"/>
    <lineage>
        <taxon>Bacteria</taxon>
        <taxon>Pseudomonadati</taxon>
        <taxon>Pseudomonadota</taxon>
        <taxon>Gammaproteobacteria</taxon>
        <taxon>Vibrionales</taxon>
        <taxon>Vibrionaceae</taxon>
        <taxon>Photobacterium</taxon>
    </lineage>
</organism>
<feature type="compositionally biased region" description="Polar residues" evidence="1">
    <location>
        <begin position="90"/>
        <end position="100"/>
    </location>
</feature>
<dbReference type="EMBL" id="BBMN01000001">
    <property type="protein sequence ID" value="GAL02303.1"/>
    <property type="molecule type" value="Genomic_DNA"/>
</dbReference>
<feature type="compositionally biased region" description="Low complexity" evidence="1">
    <location>
        <begin position="69"/>
        <end position="89"/>
    </location>
</feature>
<feature type="region of interest" description="Disordered" evidence="1">
    <location>
        <begin position="1"/>
        <end position="115"/>
    </location>
</feature>
<gene>
    <name evidence="2" type="ORF">JCM19237_5196</name>
</gene>
<evidence type="ECO:0000256" key="1">
    <source>
        <dbReference type="SAM" id="MobiDB-lite"/>
    </source>
</evidence>
<name>A0A090QJ66_9GAMM</name>
<accession>A0A090QJ66</accession>
<dbReference type="Proteomes" id="UP000029227">
    <property type="component" value="Unassembled WGS sequence"/>
</dbReference>
<proteinExistence type="predicted"/>
<evidence type="ECO:0000313" key="3">
    <source>
        <dbReference type="Proteomes" id="UP000029227"/>
    </source>
</evidence>
<evidence type="ECO:0000313" key="2">
    <source>
        <dbReference type="EMBL" id="GAL02303.1"/>
    </source>
</evidence>
<dbReference type="STRING" id="754436.JCM19237_5196"/>
<sequence>MEEEAGGSQGAASGARRADPDTTPSGDSDAPEDDAGSRAAPQGVGGESDTENAGRPAEHSQANAKVEDSSGNAPEEGASSGAAGVPVGSPNTLDTETTSEAFEVNVANASSGRWR</sequence>
<comment type="caution">
    <text evidence="2">The sequence shown here is derived from an EMBL/GenBank/DDBJ whole genome shotgun (WGS) entry which is preliminary data.</text>
</comment>
<protein>
    <submittedName>
        <fullName evidence="2">Uncharacterized protein</fullName>
    </submittedName>
</protein>
<reference evidence="2 3" key="1">
    <citation type="journal article" date="2014" name="Genome Announc.">
        <title>Draft Genome Sequences of Two Vibrionaceae Species, Vibrio ponticus C121 and Photobacterium aphoticum C119, Isolated as Coral Reef Microbiota.</title>
        <authorList>
            <person name="Al-saari N."/>
            <person name="Meirelles P.M."/>
            <person name="Mino S."/>
            <person name="Suda W."/>
            <person name="Oshima K."/>
            <person name="Hattori M."/>
            <person name="Ohkuma M."/>
            <person name="Thompson F.L."/>
            <person name="Gomez-Gil B."/>
            <person name="Sawabe T."/>
            <person name="Sawabe T."/>
        </authorList>
    </citation>
    <scope>NUCLEOTIDE SEQUENCE [LARGE SCALE GENOMIC DNA]</scope>
    <source>
        <strain evidence="2 3">JCM 19237</strain>
    </source>
</reference>